<dbReference type="FunFam" id="3.40.50.300:FF:000054">
    <property type="entry name" value="ABC multidrug transporter atrF"/>
    <property type="match status" value="1"/>
</dbReference>
<dbReference type="GeneID" id="20678765"/>
<keyword evidence="8 11" id="KW-1133">Transmembrane helix</keyword>
<keyword evidence="9 11" id="KW-0472">Membrane</keyword>
<dbReference type="SUPFAM" id="SSF52540">
    <property type="entry name" value="P-loop containing nucleoside triphosphate hydrolases"/>
    <property type="match status" value="2"/>
</dbReference>
<evidence type="ECO:0000256" key="3">
    <source>
        <dbReference type="ARBA" id="ARBA00022448"/>
    </source>
</evidence>
<evidence type="ECO:0000256" key="11">
    <source>
        <dbReference type="SAM" id="Phobius"/>
    </source>
</evidence>
<dbReference type="PROSITE" id="PS50893">
    <property type="entry name" value="ABC_TRANSPORTER_2"/>
    <property type="match status" value="2"/>
</dbReference>
<dbReference type="InterPro" id="IPR003439">
    <property type="entry name" value="ABC_transporter-like_ATP-bd"/>
</dbReference>
<comment type="similarity">
    <text evidence="2">Belongs to the ABC transporter superfamily. ABCG family. PDR (TC 3.A.1.205) subfamily.</text>
</comment>
<dbReference type="InterPro" id="IPR034003">
    <property type="entry name" value="ABCG_PDR_2"/>
</dbReference>
<evidence type="ECO:0000256" key="8">
    <source>
        <dbReference type="ARBA" id="ARBA00022989"/>
    </source>
</evidence>
<dbReference type="FunFam" id="3.40.50.300:FF:000881">
    <property type="entry name" value="ABC multidrug transporter A-1"/>
    <property type="match status" value="1"/>
</dbReference>
<dbReference type="PANTHER" id="PTHR19241">
    <property type="entry name" value="ATP-BINDING CASSETTE TRANSPORTER"/>
    <property type="match status" value="1"/>
</dbReference>
<feature type="transmembrane region" description="Helical" evidence="11">
    <location>
        <begin position="1155"/>
        <end position="1174"/>
    </location>
</feature>
<dbReference type="GO" id="GO:0016020">
    <property type="term" value="C:membrane"/>
    <property type="evidence" value="ECO:0007669"/>
    <property type="project" value="UniProtKB-SubCell"/>
</dbReference>
<dbReference type="GO" id="GO:0005524">
    <property type="term" value="F:ATP binding"/>
    <property type="evidence" value="ECO:0007669"/>
    <property type="project" value="UniProtKB-KW"/>
</dbReference>
<dbReference type="Pfam" id="PF00005">
    <property type="entry name" value="ABC_tran"/>
    <property type="match status" value="2"/>
</dbReference>
<keyword evidence="7" id="KW-0067">ATP-binding</keyword>
<evidence type="ECO:0000256" key="6">
    <source>
        <dbReference type="ARBA" id="ARBA00022741"/>
    </source>
</evidence>
<dbReference type="GO" id="GO:0140359">
    <property type="term" value="F:ABC-type transporter activity"/>
    <property type="evidence" value="ECO:0007669"/>
    <property type="project" value="InterPro"/>
</dbReference>
<dbReference type="InterPro" id="IPR029481">
    <property type="entry name" value="ABC_trans_N"/>
</dbReference>
<dbReference type="Gene3D" id="3.40.50.300">
    <property type="entry name" value="P-loop containing nucleotide triphosphate hydrolases"/>
    <property type="match status" value="2"/>
</dbReference>
<evidence type="ECO:0000313" key="13">
    <source>
        <dbReference type="EMBL" id="ETW76942.1"/>
    </source>
</evidence>
<evidence type="ECO:0000256" key="4">
    <source>
        <dbReference type="ARBA" id="ARBA00022692"/>
    </source>
</evidence>
<dbReference type="SMART" id="SM00382">
    <property type="entry name" value="AAA"/>
    <property type="match status" value="2"/>
</dbReference>
<keyword evidence="5" id="KW-0677">Repeat</keyword>
<dbReference type="InterPro" id="IPR034001">
    <property type="entry name" value="ABCG_PDR_1"/>
</dbReference>
<dbReference type="FunCoup" id="W4JTQ4">
    <property type="interactions" value="96"/>
</dbReference>
<keyword evidence="4 11" id="KW-0812">Transmembrane</keyword>
<sequence length="1457" mass="164145">MSARNTNDPDIQTHSPEEFDDAVRTLARQLSRMSAASRRDTEPLNPFHPDNLDPRLDPNSKEFSAEAWSRSMMAVHSRDPERYPRRTAGVSFTNLNVHGFGSPTDFQKTVGNVWLDYVGRAKRLIGLGTRLTKLNILRNFDGLLKAGEMLIVLGRPGSGCSTFLKTIAGETHGFYIDPNSDIQYQGIPAHMMHNDFRGEVIYNAETDVHFPQLTVGDTLGFAALARAPRNRMPGISREQYAEHMRDVIMAIFGLSHTVNTKVGNDFIRGVSGGERKRVSIAECMLSGSPMQCWENSTRGLDSANALEFVKHVRLATETAGSTALVAIYQCSQSAYDIFDKVVVLYEGRQIYYGRGDKAKEFFTSRGWHCPARQTTADFLTSLTNPSERIVERGWEHRVPRTPDEFAKQWQESEEHRQLLKEIEEYQAEFPVGDGQVTKFQQSRKAQQAKHMSVKSPYTISFPMQVRLCTKRGLQRLRGDMANFYATVFGNFFIALIIGSVFYNLKDNTGSFFSRGALLFFAILMNAFSSVLEILSLYAQRPIVEKHRKFALYHPCAEAVASMICDLPSKILVAVAFNLTLYFMSNLRREPGAFFTFWIFSFISTFTMSSIFRSIAAASRTLSQALAPAAMWILALIIYTGFTIPTSDMKPWFRWLNYLNPIAYAFESLMINEFHDRDFPCSVFVPSGPGYANITGLERTCSATGSIAGSSIVNGDRYINQSYKYFHAHKWRNLGIIIAFWIFFTSTYMLATHAIQGARSKGEVLMFRRGNVPSVMKSTEDDEEKANGGDRSAITTQQGEGPDEKDTLAAIHRQTKIFHWNNVCYDIKIKGNPRQLLNHVDGWVKPGTLTALMGASGAGKTTLLDVLASRVTMGVISGDMFVNGHLRDQSFQRKTGYVQQQDLHLETATVRESLTFSALLRQPKKIPTAEKLAYVDEVIRLLEMEDYAEAIVGVPGEGLNVEQRKRLTIGVELAAKPDLLLFFDEPTSGLDSQTAWSICQLMRKLANNGQAILCTIHQPSAILMQQFDRLLFLASGGRTVYFGDIGQNCDNLTHYFEAHGAHQCPPDANPAEWMLEVIGAAPGHHSKIDWHDVWRKSDEYQAVQKELTQMKDELSRIPDDEGDSAVHGEFAMPLPAQLWYCLKRVWQQYWRTPSYIYSKAALCTFTSLFIGFSFYKADNSLQGLQNQMFSIFMLLTLFGNLAQQIMPLFVTQRALYEARERPSKAYSWKAFIAAQLLVEMPWQTLMAVFTFFSWYYPIGLYRNAVPTDSVTERGGLMFLLIWMFYLFTSTFSHMMIAGVDSPEVGATYANFLFSLTLIFCGVLATPTVLPRFWIFMYRVSPFTYLVSAMLSTGVANADVVCSSIELANFNPPSGETCGQYMSAYISAAGGYLTNPNATSGCQFCSVSSTNGFLSAVFIKYSDRWRNFGLMWVYVIFNICACIFIYWLARVPKKGNKKE</sequence>
<feature type="region of interest" description="Disordered" evidence="10">
    <location>
        <begin position="774"/>
        <end position="803"/>
    </location>
</feature>
<proteinExistence type="inferred from homology"/>
<feature type="transmembrane region" description="Helical" evidence="11">
    <location>
        <begin position="481"/>
        <end position="504"/>
    </location>
</feature>
<dbReference type="Proteomes" id="UP000030671">
    <property type="component" value="Unassembled WGS sequence"/>
</dbReference>
<keyword evidence="6" id="KW-0547">Nucleotide-binding</keyword>
<dbReference type="Pfam" id="PF06422">
    <property type="entry name" value="PDR_CDR"/>
    <property type="match status" value="1"/>
</dbReference>
<feature type="compositionally biased region" description="Polar residues" evidence="10">
    <location>
        <begin position="1"/>
        <end position="14"/>
    </location>
</feature>
<dbReference type="Pfam" id="PF14510">
    <property type="entry name" value="ABC_trans_N"/>
    <property type="match status" value="1"/>
</dbReference>
<dbReference type="InterPro" id="IPR010929">
    <property type="entry name" value="PDR_CDR_ABC"/>
</dbReference>
<feature type="transmembrane region" description="Helical" evidence="11">
    <location>
        <begin position="559"/>
        <end position="582"/>
    </location>
</feature>
<feature type="transmembrane region" description="Helical" evidence="11">
    <location>
        <begin position="624"/>
        <end position="643"/>
    </location>
</feature>
<protein>
    <submittedName>
        <fullName evidence="13">Pleiotropic drug resistance ABC transporter</fullName>
    </submittedName>
</protein>
<dbReference type="SMR" id="W4JTQ4"/>
<evidence type="ECO:0000259" key="12">
    <source>
        <dbReference type="PROSITE" id="PS50893"/>
    </source>
</evidence>
<feature type="transmembrane region" description="Helical" evidence="11">
    <location>
        <begin position="594"/>
        <end position="612"/>
    </location>
</feature>
<feature type="transmembrane region" description="Helical" evidence="11">
    <location>
        <begin position="1429"/>
        <end position="1447"/>
    </location>
</feature>
<organism evidence="13 14">
    <name type="scientific">Heterobasidion irregulare (strain TC 32-1)</name>
    <dbReference type="NCBI Taxonomy" id="747525"/>
    <lineage>
        <taxon>Eukaryota</taxon>
        <taxon>Fungi</taxon>
        <taxon>Dikarya</taxon>
        <taxon>Basidiomycota</taxon>
        <taxon>Agaricomycotina</taxon>
        <taxon>Agaricomycetes</taxon>
        <taxon>Russulales</taxon>
        <taxon>Bondarzewiaceae</taxon>
        <taxon>Heterobasidion</taxon>
        <taxon>Heterobasidion annosum species complex</taxon>
    </lineage>
</organism>
<dbReference type="Pfam" id="PF19055">
    <property type="entry name" value="ABC2_membrane_7"/>
    <property type="match status" value="1"/>
</dbReference>
<dbReference type="OrthoDB" id="245989at2759"/>
<dbReference type="GO" id="GO:0016887">
    <property type="term" value="F:ATP hydrolysis activity"/>
    <property type="evidence" value="ECO:0007669"/>
    <property type="project" value="InterPro"/>
</dbReference>
<feature type="domain" description="ABC transporter" evidence="12">
    <location>
        <begin position="122"/>
        <end position="371"/>
    </location>
</feature>
<dbReference type="eggNOG" id="KOG0065">
    <property type="taxonomic scope" value="Eukaryota"/>
</dbReference>
<feature type="transmembrane region" description="Helical" evidence="11">
    <location>
        <begin position="516"/>
        <end position="538"/>
    </location>
</feature>
<feature type="transmembrane region" description="Helical" evidence="11">
    <location>
        <begin position="1230"/>
        <end position="1255"/>
    </location>
</feature>
<evidence type="ECO:0000256" key="9">
    <source>
        <dbReference type="ARBA" id="ARBA00023136"/>
    </source>
</evidence>
<dbReference type="InterPro" id="IPR003593">
    <property type="entry name" value="AAA+_ATPase"/>
</dbReference>
<dbReference type="KEGG" id="hir:HETIRDRAFT_66124"/>
<dbReference type="InterPro" id="IPR043926">
    <property type="entry name" value="ABCG_dom"/>
</dbReference>
<dbReference type="CDD" id="cd03232">
    <property type="entry name" value="ABCG_PDR_domain2"/>
    <property type="match status" value="1"/>
</dbReference>
<evidence type="ECO:0000256" key="2">
    <source>
        <dbReference type="ARBA" id="ARBA00006012"/>
    </source>
</evidence>
<dbReference type="HOGENOM" id="CLU_000604_35_0_1"/>
<dbReference type="EMBL" id="KI925464">
    <property type="protein sequence ID" value="ETW76942.1"/>
    <property type="molecule type" value="Genomic_DNA"/>
</dbReference>
<dbReference type="InParanoid" id="W4JTQ4"/>
<dbReference type="InterPro" id="IPR017871">
    <property type="entry name" value="ABC_transporter-like_CS"/>
</dbReference>
<evidence type="ECO:0000256" key="7">
    <source>
        <dbReference type="ARBA" id="ARBA00022840"/>
    </source>
</evidence>
<keyword evidence="14" id="KW-1185">Reference proteome</keyword>
<reference evidence="13 14" key="1">
    <citation type="journal article" date="2012" name="New Phytol.">
        <title>Insight into trade-off between wood decay and parasitism from the genome of a fungal forest pathogen.</title>
        <authorList>
            <person name="Olson A."/>
            <person name="Aerts A."/>
            <person name="Asiegbu F."/>
            <person name="Belbahri L."/>
            <person name="Bouzid O."/>
            <person name="Broberg A."/>
            <person name="Canback B."/>
            <person name="Coutinho P.M."/>
            <person name="Cullen D."/>
            <person name="Dalman K."/>
            <person name="Deflorio G."/>
            <person name="van Diepen L.T."/>
            <person name="Dunand C."/>
            <person name="Duplessis S."/>
            <person name="Durling M."/>
            <person name="Gonthier P."/>
            <person name="Grimwood J."/>
            <person name="Fossdal C.G."/>
            <person name="Hansson D."/>
            <person name="Henrissat B."/>
            <person name="Hietala A."/>
            <person name="Himmelstrand K."/>
            <person name="Hoffmeister D."/>
            <person name="Hogberg N."/>
            <person name="James T.Y."/>
            <person name="Karlsson M."/>
            <person name="Kohler A."/>
            <person name="Kues U."/>
            <person name="Lee Y.H."/>
            <person name="Lin Y.C."/>
            <person name="Lind M."/>
            <person name="Lindquist E."/>
            <person name="Lombard V."/>
            <person name="Lucas S."/>
            <person name="Lunden K."/>
            <person name="Morin E."/>
            <person name="Murat C."/>
            <person name="Park J."/>
            <person name="Raffaello T."/>
            <person name="Rouze P."/>
            <person name="Salamov A."/>
            <person name="Schmutz J."/>
            <person name="Solheim H."/>
            <person name="Stahlberg J."/>
            <person name="Velez H."/>
            <person name="de Vries R.P."/>
            <person name="Wiebenga A."/>
            <person name="Woodward S."/>
            <person name="Yakovlev I."/>
            <person name="Garbelotto M."/>
            <person name="Martin F."/>
            <person name="Grigoriev I.V."/>
            <person name="Stenlid J."/>
        </authorList>
    </citation>
    <scope>NUCLEOTIDE SEQUENCE [LARGE SCALE GENOMIC DNA]</scope>
    <source>
        <strain evidence="13 14">TC 32-1</strain>
    </source>
</reference>
<feature type="transmembrane region" description="Helical" evidence="11">
    <location>
        <begin position="730"/>
        <end position="750"/>
    </location>
</feature>
<evidence type="ECO:0000256" key="1">
    <source>
        <dbReference type="ARBA" id="ARBA00004141"/>
    </source>
</evidence>
<dbReference type="PROSITE" id="PS00211">
    <property type="entry name" value="ABC_TRANSPORTER_1"/>
    <property type="match status" value="1"/>
</dbReference>
<evidence type="ECO:0000256" key="10">
    <source>
        <dbReference type="SAM" id="MobiDB-lite"/>
    </source>
</evidence>
<dbReference type="InterPro" id="IPR027417">
    <property type="entry name" value="P-loop_NTPase"/>
</dbReference>
<dbReference type="Pfam" id="PF01061">
    <property type="entry name" value="ABC2_membrane"/>
    <property type="match status" value="2"/>
</dbReference>
<comment type="subcellular location">
    <subcellularLocation>
        <location evidence="1">Membrane</location>
        <topology evidence="1">Multi-pass membrane protein</topology>
    </subcellularLocation>
</comment>
<feature type="compositionally biased region" description="Basic and acidic residues" evidence="10">
    <location>
        <begin position="50"/>
        <end position="60"/>
    </location>
</feature>
<feature type="transmembrane region" description="Helical" evidence="11">
    <location>
        <begin position="1310"/>
        <end position="1333"/>
    </location>
</feature>
<name>W4JTQ4_HETIT</name>
<feature type="transmembrane region" description="Helical" evidence="11">
    <location>
        <begin position="1186"/>
        <end position="1209"/>
    </location>
</feature>
<dbReference type="NCBIfam" id="TIGR00956">
    <property type="entry name" value="3a01205"/>
    <property type="match status" value="1"/>
</dbReference>
<dbReference type="CDD" id="cd03233">
    <property type="entry name" value="ABCG_PDR_domain1"/>
    <property type="match status" value="1"/>
</dbReference>
<dbReference type="InterPro" id="IPR013525">
    <property type="entry name" value="ABC2_TM"/>
</dbReference>
<evidence type="ECO:0000313" key="14">
    <source>
        <dbReference type="Proteomes" id="UP000030671"/>
    </source>
</evidence>
<dbReference type="GO" id="GO:1990961">
    <property type="term" value="P:xenobiotic detoxification by transmembrane export across the plasma membrane"/>
    <property type="evidence" value="ECO:0007669"/>
    <property type="project" value="InterPro"/>
</dbReference>
<feature type="region of interest" description="Disordered" evidence="10">
    <location>
        <begin position="1"/>
        <end position="60"/>
    </location>
</feature>
<evidence type="ECO:0000256" key="5">
    <source>
        <dbReference type="ARBA" id="ARBA00022737"/>
    </source>
</evidence>
<feature type="domain" description="ABC transporter" evidence="12">
    <location>
        <begin position="817"/>
        <end position="1060"/>
    </location>
</feature>
<keyword evidence="3" id="KW-0813">Transport</keyword>
<dbReference type="RefSeq" id="XP_009551207.1">
    <property type="nucleotide sequence ID" value="XM_009552912.1"/>
</dbReference>
<dbReference type="InterPro" id="IPR005285">
    <property type="entry name" value="Drug-R_PDR/CDR"/>
</dbReference>
<feature type="transmembrane region" description="Helical" evidence="11">
    <location>
        <begin position="1275"/>
        <end position="1298"/>
    </location>
</feature>
<gene>
    <name evidence="13" type="ORF">HETIRDRAFT_66124</name>
</gene>
<accession>W4JTQ4</accession>